<dbReference type="GO" id="GO:0005524">
    <property type="term" value="F:ATP binding"/>
    <property type="evidence" value="ECO:0007669"/>
    <property type="project" value="UniProtKB-KW"/>
</dbReference>
<comment type="caution">
    <text evidence="11">The sequence shown here is derived from an EMBL/GenBank/DDBJ whole genome shotgun (WGS) entry which is preliminary data.</text>
</comment>
<evidence type="ECO:0000256" key="3">
    <source>
        <dbReference type="ARBA" id="ARBA00022679"/>
    </source>
</evidence>
<keyword evidence="7" id="KW-0067">ATP-binding</keyword>
<evidence type="ECO:0000313" key="11">
    <source>
        <dbReference type="EMBL" id="GLI53743.1"/>
    </source>
</evidence>
<dbReference type="SUPFAM" id="SSF81301">
    <property type="entry name" value="Nucleotidyltransferase"/>
    <property type="match status" value="1"/>
</dbReference>
<proteinExistence type="inferred from homology"/>
<evidence type="ECO:0000256" key="7">
    <source>
        <dbReference type="ARBA" id="ARBA00022840"/>
    </source>
</evidence>
<evidence type="ECO:0000256" key="6">
    <source>
        <dbReference type="ARBA" id="ARBA00022741"/>
    </source>
</evidence>
<accession>A0A9W6GGT9</accession>
<feature type="domain" description="Polymerase nucleotidyl transferase" evidence="10">
    <location>
        <begin position="16"/>
        <end position="102"/>
    </location>
</feature>
<evidence type="ECO:0000259" key="10">
    <source>
        <dbReference type="Pfam" id="PF01909"/>
    </source>
</evidence>
<evidence type="ECO:0000256" key="5">
    <source>
        <dbReference type="ARBA" id="ARBA00022723"/>
    </source>
</evidence>
<keyword evidence="3" id="KW-0808">Transferase</keyword>
<reference evidence="11" key="1">
    <citation type="submission" date="2022-12" db="EMBL/GenBank/DDBJ databases">
        <title>Reference genome sequencing for broad-spectrum identification of bacterial and archaeal isolates by mass spectrometry.</title>
        <authorList>
            <person name="Sekiguchi Y."/>
            <person name="Tourlousse D.M."/>
        </authorList>
    </citation>
    <scope>NUCLEOTIDE SEQUENCE</scope>
    <source>
        <strain evidence="11">TSL-P1</strain>
    </source>
</reference>
<evidence type="ECO:0000313" key="12">
    <source>
        <dbReference type="Proteomes" id="UP001144297"/>
    </source>
</evidence>
<keyword evidence="8" id="KW-0460">Magnesium</keyword>
<dbReference type="InterPro" id="IPR052038">
    <property type="entry name" value="Type-VII_TA_antitoxin"/>
</dbReference>
<dbReference type="Pfam" id="PF01909">
    <property type="entry name" value="NTP_transf_2"/>
    <property type="match status" value="1"/>
</dbReference>
<dbReference type="PANTHER" id="PTHR33571:SF19">
    <property type="entry name" value="PROTEIN ADENYLYLTRANSFERASE MJ0128-RELATED"/>
    <property type="match status" value="1"/>
</dbReference>
<dbReference type="GO" id="GO:0046872">
    <property type="term" value="F:metal ion binding"/>
    <property type="evidence" value="ECO:0007669"/>
    <property type="project" value="UniProtKB-KW"/>
</dbReference>
<keyword evidence="2" id="KW-1277">Toxin-antitoxin system</keyword>
<evidence type="ECO:0000256" key="4">
    <source>
        <dbReference type="ARBA" id="ARBA00022695"/>
    </source>
</evidence>
<dbReference type="InterPro" id="IPR043519">
    <property type="entry name" value="NT_sf"/>
</dbReference>
<dbReference type="GO" id="GO:0016779">
    <property type="term" value="F:nucleotidyltransferase activity"/>
    <property type="evidence" value="ECO:0007669"/>
    <property type="project" value="UniProtKB-KW"/>
</dbReference>
<keyword evidence="4" id="KW-0548">Nucleotidyltransferase</keyword>
<evidence type="ECO:0000256" key="9">
    <source>
        <dbReference type="ARBA" id="ARBA00038276"/>
    </source>
</evidence>
<protein>
    <submittedName>
        <fullName evidence="11">Nucleotidyltransferase</fullName>
    </submittedName>
</protein>
<sequence length="103" mass="11961">MSKKVKTLKEIKAILESLKPELVKKYKIKEIGVFGSWVRGEQKKDSDIDILVEFEENSGISLFDFIEIEDYLRKKVGIKVDLVEKKALKPHIGKNILREVIYL</sequence>
<dbReference type="AlphaFoldDB" id="A0A9W6GGT9"/>
<keyword evidence="6" id="KW-0547">Nucleotide-binding</keyword>
<dbReference type="EMBL" id="BSDX01000001">
    <property type="protein sequence ID" value="GLI53743.1"/>
    <property type="molecule type" value="Genomic_DNA"/>
</dbReference>
<evidence type="ECO:0000256" key="2">
    <source>
        <dbReference type="ARBA" id="ARBA00022649"/>
    </source>
</evidence>
<keyword evidence="12" id="KW-1185">Reference proteome</keyword>
<gene>
    <name evidence="11" type="ORF">TISLANDTSLP1_14360</name>
</gene>
<comment type="cofactor">
    <cofactor evidence="1">
        <name>Mg(2+)</name>
        <dbReference type="ChEBI" id="CHEBI:18420"/>
    </cofactor>
</comment>
<dbReference type="CDD" id="cd05403">
    <property type="entry name" value="NT_KNTase_like"/>
    <property type="match status" value="1"/>
</dbReference>
<name>A0A9W6GGT9_9BACT</name>
<comment type="similarity">
    <text evidence="9">Belongs to the MntA antitoxin family.</text>
</comment>
<dbReference type="Proteomes" id="UP001144297">
    <property type="component" value="Unassembled WGS sequence"/>
</dbReference>
<dbReference type="InterPro" id="IPR002934">
    <property type="entry name" value="Polymerase_NTP_transf_dom"/>
</dbReference>
<organism evidence="11 12">
    <name type="scientific">Thermodesulfovibrio yellowstonii</name>
    <dbReference type="NCBI Taxonomy" id="28262"/>
    <lineage>
        <taxon>Bacteria</taxon>
        <taxon>Pseudomonadati</taxon>
        <taxon>Nitrospirota</taxon>
        <taxon>Thermodesulfovibrionia</taxon>
        <taxon>Thermodesulfovibrionales</taxon>
        <taxon>Thermodesulfovibrionaceae</taxon>
        <taxon>Thermodesulfovibrio</taxon>
    </lineage>
</organism>
<evidence type="ECO:0000256" key="1">
    <source>
        <dbReference type="ARBA" id="ARBA00001946"/>
    </source>
</evidence>
<dbReference type="Gene3D" id="3.30.460.10">
    <property type="entry name" value="Beta Polymerase, domain 2"/>
    <property type="match status" value="1"/>
</dbReference>
<keyword evidence="5" id="KW-0479">Metal-binding</keyword>
<evidence type="ECO:0000256" key="8">
    <source>
        <dbReference type="ARBA" id="ARBA00022842"/>
    </source>
</evidence>
<dbReference type="PANTHER" id="PTHR33571">
    <property type="entry name" value="SSL8005 PROTEIN"/>
    <property type="match status" value="1"/>
</dbReference>